<dbReference type="Pfam" id="PF00296">
    <property type="entry name" value="Bac_luciferase"/>
    <property type="match status" value="1"/>
</dbReference>
<evidence type="ECO:0000313" key="3">
    <source>
        <dbReference type="Proteomes" id="UP000638043"/>
    </source>
</evidence>
<dbReference type="PANTHER" id="PTHR43244:SF2">
    <property type="entry name" value="CONSERVED HYPOTHETICAL ALANINE AND PROLINE-RICH PROTEIN"/>
    <property type="match status" value="1"/>
</dbReference>
<dbReference type="Gene3D" id="3.20.20.30">
    <property type="entry name" value="Luciferase-like domain"/>
    <property type="match status" value="1"/>
</dbReference>
<dbReference type="CDD" id="cd01097">
    <property type="entry name" value="Tetrahydromethanopterin_reductase"/>
    <property type="match status" value="1"/>
</dbReference>
<accession>A0ABQ2N092</accession>
<evidence type="ECO:0000259" key="1">
    <source>
        <dbReference type="Pfam" id="PF00296"/>
    </source>
</evidence>
<sequence length="332" mass="36115">MRWPARRGRLGAMQIDLGVRDAAPDSAVAAARRAEREGFAGIQFPELAHDPLIACALAGSASERIRTATSVTVAFARNPMIVAQAANDAQLASRGRFALGLGSQVKPHIERRFSMPWSAPAPRMREFIGAVRAIWRSWESGERLAFEGEHYAHTLMTPMFSPGPNPYGTPDVWLAAVGPAMTRLAGEAAEGFIAHAFTTPEYLEQVSLPALAEGRERVGRERTDVIVTPFVVTGSDDAARAASERAVREQIAFYGSTPSYRGVMELHGWEAAADALHAASRRGEWAEMGRLITDDMMSAFAIECANPHVDALRERLERRYGSLADRACVTLG</sequence>
<dbReference type="InterPro" id="IPR050564">
    <property type="entry name" value="F420-G6PD/mer"/>
</dbReference>
<proteinExistence type="predicted"/>
<organism evidence="2 3">
    <name type="scientific">Microbacterium nanhaiense</name>
    <dbReference type="NCBI Taxonomy" id="1301026"/>
    <lineage>
        <taxon>Bacteria</taxon>
        <taxon>Bacillati</taxon>
        <taxon>Actinomycetota</taxon>
        <taxon>Actinomycetes</taxon>
        <taxon>Micrococcales</taxon>
        <taxon>Microbacteriaceae</taxon>
        <taxon>Microbacterium</taxon>
    </lineage>
</organism>
<protein>
    <submittedName>
        <fullName evidence="2">LLM class F420-dependent oxidoreductase</fullName>
    </submittedName>
</protein>
<gene>
    <name evidence="2" type="ORF">GCM10010910_16420</name>
</gene>
<dbReference type="Proteomes" id="UP000638043">
    <property type="component" value="Unassembled WGS sequence"/>
</dbReference>
<dbReference type="NCBIfam" id="TIGR03617">
    <property type="entry name" value="F420_MSMEG_2256"/>
    <property type="match status" value="1"/>
</dbReference>
<name>A0ABQ2N092_9MICO</name>
<dbReference type="InterPro" id="IPR036661">
    <property type="entry name" value="Luciferase-like_sf"/>
</dbReference>
<dbReference type="EMBL" id="BMMQ01000004">
    <property type="protein sequence ID" value="GGO63565.1"/>
    <property type="molecule type" value="Genomic_DNA"/>
</dbReference>
<dbReference type="InterPro" id="IPR011251">
    <property type="entry name" value="Luciferase-like_dom"/>
</dbReference>
<dbReference type="PANTHER" id="PTHR43244">
    <property type="match status" value="1"/>
</dbReference>
<dbReference type="InterPro" id="IPR019919">
    <property type="entry name" value="Lucif-like_OxRdtase_MSMEG_2256"/>
</dbReference>
<dbReference type="SUPFAM" id="SSF51679">
    <property type="entry name" value="Bacterial luciferase-like"/>
    <property type="match status" value="1"/>
</dbReference>
<feature type="domain" description="Luciferase-like" evidence="1">
    <location>
        <begin position="22"/>
        <end position="322"/>
    </location>
</feature>
<comment type="caution">
    <text evidence="2">The sequence shown here is derived from an EMBL/GenBank/DDBJ whole genome shotgun (WGS) entry which is preliminary data.</text>
</comment>
<reference evidence="3" key="1">
    <citation type="journal article" date="2019" name="Int. J. Syst. Evol. Microbiol.">
        <title>The Global Catalogue of Microorganisms (GCM) 10K type strain sequencing project: providing services to taxonomists for standard genome sequencing and annotation.</title>
        <authorList>
            <consortium name="The Broad Institute Genomics Platform"/>
            <consortium name="The Broad Institute Genome Sequencing Center for Infectious Disease"/>
            <person name="Wu L."/>
            <person name="Ma J."/>
        </authorList>
    </citation>
    <scope>NUCLEOTIDE SEQUENCE [LARGE SCALE GENOMIC DNA]</scope>
    <source>
        <strain evidence="3">CGMCC 4.7181</strain>
    </source>
</reference>
<keyword evidence="3" id="KW-1185">Reference proteome</keyword>
<evidence type="ECO:0000313" key="2">
    <source>
        <dbReference type="EMBL" id="GGO63565.1"/>
    </source>
</evidence>